<dbReference type="Gene3D" id="3.40.50.12470">
    <property type="match status" value="2"/>
</dbReference>
<dbReference type="InterPro" id="IPR011603">
    <property type="entry name" value="2oxoglutarate_DH_E1"/>
</dbReference>
<evidence type="ECO:0000256" key="1">
    <source>
        <dbReference type="ARBA" id="ARBA00001964"/>
    </source>
</evidence>
<evidence type="ECO:0000313" key="6">
    <source>
        <dbReference type="EMBL" id="KIY92445.1"/>
    </source>
</evidence>
<dbReference type="GeneID" id="25733187"/>
<keyword evidence="4" id="KW-0786">Thiamine pyrophosphate</keyword>
<dbReference type="PANTHER" id="PTHR23152">
    <property type="entry name" value="2-OXOGLUTARATE DEHYDROGENASE"/>
    <property type="match status" value="1"/>
</dbReference>
<comment type="cofactor">
    <cofactor evidence="1">
        <name>thiamine diphosphate</name>
        <dbReference type="ChEBI" id="CHEBI:58937"/>
    </cofactor>
</comment>
<dbReference type="EMBL" id="KK105618">
    <property type="protein sequence ID" value="KIY92445.1"/>
    <property type="molecule type" value="Genomic_DNA"/>
</dbReference>
<evidence type="ECO:0000256" key="5">
    <source>
        <dbReference type="SAM" id="MobiDB-lite"/>
    </source>
</evidence>
<dbReference type="GO" id="GO:0045252">
    <property type="term" value="C:oxoglutarate dehydrogenase complex"/>
    <property type="evidence" value="ECO:0007669"/>
    <property type="project" value="TreeGrafter"/>
</dbReference>
<dbReference type="PANTHER" id="PTHR23152:SF35">
    <property type="entry name" value="2-OXOGLUTARATE DEHYDROGENASE E1 COMPONENT"/>
    <property type="match status" value="1"/>
</dbReference>
<sequence length="220" mass="24012">MLLPHGYDGQGPDHSSARIERFLQACCDDPDHLPGYSPADRKLMRDTYEAVVKEFGGKLNRDGVLRLLRSLGVDSGSGGGGGGGGSRGRGANGGGGGGNGGGDEEPLDLLWSELGLGPEGTPVTRASWERFMLQWMRRNAERSANMFVVNATTPAQYFHLLRRQVNLRHKKPLALFTPKYLLHHRPATSALEDFTTGRYFNRVIDDGKASDNTRHKAINP</sequence>
<dbReference type="Proteomes" id="UP000054498">
    <property type="component" value="Unassembled WGS sequence"/>
</dbReference>
<dbReference type="EC" id="1.2.4.2" evidence="6"/>
<feature type="region of interest" description="Disordered" evidence="5">
    <location>
        <begin position="75"/>
        <end position="108"/>
    </location>
</feature>
<dbReference type="GO" id="GO:0004591">
    <property type="term" value="F:oxoglutarate dehydrogenase (succinyl-transferring) activity"/>
    <property type="evidence" value="ECO:0007669"/>
    <property type="project" value="UniProtKB-EC"/>
</dbReference>
<keyword evidence="3 6" id="KW-0560">Oxidoreductase</keyword>
<dbReference type="RefSeq" id="XP_013891465.1">
    <property type="nucleotide sequence ID" value="XM_014036011.1"/>
</dbReference>
<dbReference type="GO" id="GO:0006099">
    <property type="term" value="P:tricarboxylic acid cycle"/>
    <property type="evidence" value="ECO:0007669"/>
    <property type="project" value="TreeGrafter"/>
</dbReference>
<name>A0A0D2MAS7_9CHLO</name>
<accession>A0A0D2MAS7</accession>
<proteinExistence type="inferred from homology"/>
<evidence type="ECO:0000256" key="4">
    <source>
        <dbReference type="ARBA" id="ARBA00023052"/>
    </source>
</evidence>
<dbReference type="InterPro" id="IPR029061">
    <property type="entry name" value="THDP-binding"/>
</dbReference>
<protein>
    <submittedName>
        <fullName evidence="6">Putative 2-oxoglutarate dehydrogenase E1 component DHKTD1</fullName>
        <ecNumber evidence="6">1.2.4.2</ecNumber>
    </submittedName>
</protein>
<dbReference type="SUPFAM" id="SSF52518">
    <property type="entry name" value="Thiamin diphosphate-binding fold (THDP-binding)"/>
    <property type="match status" value="1"/>
</dbReference>
<dbReference type="KEGG" id="mng:MNEG_15518"/>
<keyword evidence="7" id="KW-1185">Reference proteome</keyword>
<gene>
    <name evidence="6" type="ORF">MNEG_15518</name>
</gene>
<dbReference type="GO" id="GO:0030976">
    <property type="term" value="F:thiamine pyrophosphate binding"/>
    <property type="evidence" value="ECO:0007669"/>
    <property type="project" value="InterPro"/>
</dbReference>
<organism evidence="6 7">
    <name type="scientific">Monoraphidium neglectum</name>
    <dbReference type="NCBI Taxonomy" id="145388"/>
    <lineage>
        <taxon>Eukaryota</taxon>
        <taxon>Viridiplantae</taxon>
        <taxon>Chlorophyta</taxon>
        <taxon>core chlorophytes</taxon>
        <taxon>Chlorophyceae</taxon>
        <taxon>CS clade</taxon>
        <taxon>Sphaeropleales</taxon>
        <taxon>Selenastraceae</taxon>
        <taxon>Monoraphidium</taxon>
    </lineage>
</organism>
<dbReference type="GO" id="GO:0005739">
    <property type="term" value="C:mitochondrion"/>
    <property type="evidence" value="ECO:0007669"/>
    <property type="project" value="TreeGrafter"/>
</dbReference>
<dbReference type="OrthoDB" id="413077at2759"/>
<feature type="compositionally biased region" description="Gly residues" evidence="5">
    <location>
        <begin position="75"/>
        <end position="101"/>
    </location>
</feature>
<dbReference type="AlphaFoldDB" id="A0A0D2MAS7"/>
<evidence type="ECO:0000313" key="7">
    <source>
        <dbReference type="Proteomes" id="UP000054498"/>
    </source>
</evidence>
<dbReference type="STRING" id="145388.A0A0D2MAS7"/>
<evidence type="ECO:0000256" key="3">
    <source>
        <dbReference type="ARBA" id="ARBA00023002"/>
    </source>
</evidence>
<evidence type="ECO:0000256" key="2">
    <source>
        <dbReference type="ARBA" id="ARBA00006936"/>
    </source>
</evidence>
<reference evidence="6 7" key="1">
    <citation type="journal article" date="2013" name="BMC Genomics">
        <title>Reconstruction of the lipid metabolism for the microalga Monoraphidium neglectum from its genome sequence reveals characteristics suitable for biofuel production.</title>
        <authorList>
            <person name="Bogen C."/>
            <person name="Al-Dilaimi A."/>
            <person name="Albersmeier A."/>
            <person name="Wichmann J."/>
            <person name="Grundmann M."/>
            <person name="Rupp O."/>
            <person name="Lauersen K.J."/>
            <person name="Blifernez-Klassen O."/>
            <person name="Kalinowski J."/>
            <person name="Goesmann A."/>
            <person name="Mussgnug J.H."/>
            <person name="Kruse O."/>
        </authorList>
    </citation>
    <scope>NUCLEOTIDE SEQUENCE [LARGE SCALE GENOMIC DNA]</scope>
    <source>
        <strain evidence="6 7">SAG 48.87</strain>
    </source>
</reference>
<comment type="similarity">
    <text evidence="2">Belongs to the alpha-ketoglutarate dehydrogenase family.</text>
</comment>